<proteinExistence type="predicted"/>
<organism evidence="1 2">
    <name type="scientific">Heterodera trifolii</name>
    <dbReference type="NCBI Taxonomy" id="157864"/>
    <lineage>
        <taxon>Eukaryota</taxon>
        <taxon>Metazoa</taxon>
        <taxon>Ecdysozoa</taxon>
        <taxon>Nematoda</taxon>
        <taxon>Chromadorea</taxon>
        <taxon>Rhabditida</taxon>
        <taxon>Tylenchina</taxon>
        <taxon>Tylenchomorpha</taxon>
        <taxon>Tylenchoidea</taxon>
        <taxon>Heteroderidae</taxon>
        <taxon>Heteroderinae</taxon>
        <taxon>Heterodera</taxon>
    </lineage>
</organism>
<dbReference type="Proteomes" id="UP001620626">
    <property type="component" value="Unassembled WGS sequence"/>
</dbReference>
<dbReference type="EMBL" id="JBICBT010000200">
    <property type="protein sequence ID" value="KAL3121048.1"/>
    <property type="molecule type" value="Genomic_DNA"/>
</dbReference>
<evidence type="ECO:0000313" key="2">
    <source>
        <dbReference type="Proteomes" id="UP001620626"/>
    </source>
</evidence>
<reference evidence="1 2" key="1">
    <citation type="submission" date="2024-10" db="EMBL/GenBank/DDBJ databases">
        <authorList>
            <person name="Kim D."/>
        </authorList>
    </citation>
    <scope>NUCLEOTIDE SEQUENCE [LARGE SCALE GENOMIC DNA]</scope>
    <source>
        <strain evidence="1">BH-2024</strain>
    </source>
</reference>
<keyword evidence="2" id="KW-1185">Reference proteome</keyword>
<accession>A0ABD2M153</accession>
<comment type="caution">
    <text evidence="1">The sequence shown here is derived from an EMBL/GenBank/DDBJ whole genome shotgun (WGS) entry which is preliminary data.</text>
</comment>
<name>A0ABD2M153_9BILA</name>
<sequence>MKKSEEFTVTIEPLESADELLKVSGGGRRIDGETTFSPPLEPLILSDQFECVFRRYFQRRADQFAMVDVRSERSAFVRHRQIRNAK</sequence>
<protein>
    <submittedName>
        <fullName evidence="1">Uncharacterized protein</fullName>
    </submittedName>
</protein>
<evidence type="ECO:0000313" key="1">
    <source>
        <dbReference type="EMBL" id="KAL3121048.1"/>
    </source>
</evidence>
<dbReference type="AlphaFoldDB" id="A0ABD2M153"/>
<gene>
    <name evidence="1" type="ORF">niasHT_005308</name>
</gene>